<feature type="active site" description="Charge relay system" evidence="7 8">
    <location>
        <position position="148"/>
    </location>
</feature>
<organism evidence="14 15">
    <name type="scientific">Moniliophthora roreri</name>
    <name type="common">Frosty pod rot fungus</name>
    <name type="synonym">Monilia roreri</name>
    <dbReference type="NCBI Taxonomy" id="221103"/>
    <lineage>
        <taxon>Eukaryota</taxon>
        <taxon>Fungi</taxon>
        <taxon>Dikarya</taxon>
        <taxon>Basidiomycota</taxon>
        <taxon>Agaricomycotina</taxon>
        <taxon>Agaricomycetes</taxon>
        <taxon>Agaricomycetidae</taxon>
        <taxon>Agaricales</taxon>
        <taxon>Marasmiineae</taxon>
        <taxon>Marasmiaceae</taxon>
        <taxon>Moniliophthora</taxon>
    </lineage>
</organism>
<keyword evidence="3 8" id="KW-0645">Protease</keyword>
<dbReference type="PROSITE" id="PS00136">
    <property type="entry name" value="SUBTILASE_ASP"/>
    <property type="match status" value="1"/>
</dbReference>
<dbReference type="InterPro" id="IPR034187">
    <property type="entry name" value="Peptidases_S8_5"/>
</dbReference>
<dbReference type="SUPFAM" id="SSF52743">
    <property type="entry name" value="Subtilisin-like"/>
    <property type="match status" value="1"/>
</dbReference>
<comment type="caution">
    <text evidence="14">The sequence shown here is derived from an EMBL/GenBank/DDBJ whole genome shotgun (WGS) entry which is preliminary data.</text>
</comment>
<dbReference type="PROSITE" id="PS51892">
    <property type="entry name" value="SUBTILASE"/>
    <property type="match status" value="1"/>
</dbReference>
<dbReference type="SUPFAM" id="SSF52025">
    <property type="entry name" value="PA domain"/>
    <property type="match status" value="1"/>
</dbReference>
<dbReference type="InterPro" id="IPR015500">
    <property type="entry name" value="Peptidase_S8_subtilisin-rel"/>
</dbReference>
<evidence type="ECO:0000256" key="4">
    <source>
        <dbReference type="ARBA" id="ARBA00022729"/>
    </source>
</evidence>
<dbReference type="Pfam" id="PF02225">
    <property type="entry name" value="PA"/>
    <property type="match status" value="1"/>
</dbReference>
<dbReference type="Gene3D" id="3.40.50.200">
    <property type="entry name" value="Peptidase S8/S53 domain"/>
    <property type="match status" value="2"/>
</dbReference>
<dbReference type="EMBL" id="LATX01002469">
    <property type="protein sequence ID" value="KTB28576.1"/>
    <property type="molecule type" value="Genomic_DNA"/>
</dbReference>
<dbReference type="PROSITE" id="PS00137">
    <property type="entry name" value="SUBTILASE_HIS"/>
    <property type="match status" value="1"/>
</dbReference>
<dbReference type="InterPro" id="IPR023827">
    <property type="entry name" value="Peptidase_S8_Asp-AS"/>
</dbReference>
<evidence type="ECO:0000256" key="5">
    <source>
        <dbReference type="ARBA" id="ARBA00022801"/>
    </source>
</evidence>
<protein>
    <submittedName>
        <fullName evidence="14">Putative subtilisin-like protease</fullName>
    </submittedName>
</protein>
<accession>A0A0W0EWX9</accession>
<dbReference type="GO" id="GO:0004252">
    <property type="term" value="F:serine-type endopeptidase activity"/>
    <property type="evidence" value="ECO:0007669"/>
    <property type="project" value="UniProtKB-UniRule"/>
</dbReference>
<dbReference type="AlphaFoldDB" id="A0A0W0EWX9"/>
<reference evidence="14 15" key="1">
    <citation type="submission" date="2015-12" db="EMBL/GenBank/DDBJ databases">
        <title>Draft genome sequence of Moniliophthora roreri, the causal agent of frosty pod rot of cacao.</title>
        <authorList>
            <person name="Aime M.C."/>
            <person name="Diaz-Valderrama J.R."/>
            <person name="Kijpornyongpan T."/>
            <person name="Phillips-Mora W."/>
        </authorList>
    </citation>
    <scope>NUCLEOTIDE SEQUENCE [LARGE SCALE GENOMIC DNA]</scope>
    <source>
        <strain evidence="14 15">MCA 2952</strain>
    </source>
</reference>
<dbReference type="InterPro" id="IPR036852">
    <property type="entry name" value="Peptidase_S8/S53_dom_sf"/>
</dbReference>
<feature type="signal peptide" evidence="10">
    <location>
        <begin position="1"/>
        <end position="22"/>
    </location>
</feature>
<dbReference type="Pfam" id="PF00082">
    <property type="entry name" value="Peptidase_S8"/>
    <property type="match status" value="1"/>
</dbReference>
<evidence type="ECO:0000259" key="12">
    <source>
        <dbReference type="Pfam" id="PF02225"/>
    </source>
</evidence>
<evidence type="ECO:0000256" key="3">
    <source>
        <dbReference type="ARBA" id="ARBA00022670"/>
    </source>
</evidence>
<feature type="active site" description="Charge relay system" evidence="7 8">
    <location>
        <position position="518"/>
    </location>
</feature>
<evidence type="ECO:0000256" key="6">
    <source>
        <dbReference type="ARBA" id="ARBA00022825"/>
    </source>
</evidence>
<evidence type="ECO:0000256" key="1">
    <source>
        <dbReference type="ARBA" id="ARBA00011073"/>
    </source>
</evidence>
<name>A0A0W0EWX9_MONRR</name>
<dbReference type="GO" id="GO:0016020">
    <property type="term" value="C:membrane"/>
    <property type="evidence" value="ECO:0007669"/>
    <property type="project" value="InterPro"/>
</dbReference>
<feature type="domain" description="PA" evidence="12">
    <location>
        <begin position="364"/>
        <end position="419"/>
    </location>
</feature>
<feature type="chain" id="PRO_5006901125" evidence="10">
    <location>
        <begin position="23"/>
        <end position="872"/>
    </location>
</feature>
<keyword evidence="4 10" id="KW-0732">Signal</keyword>
<dbReference type="InterPro" id="IPR003137">
    <property type="entry name" value="PA_domain"/>
</dbReference>
<dbReference type="InterPro" id="IPR022398">
    <property type="entry name" value="Peptidase_S8_His-AS"/>
</dbReference>
<sequence>MGSAIILAKACVCTLLVGHTLASKRYIVEMEHSDAMSAGLHRRFYDSLDVREVDYQVDREFDSPGIFIGVALTLESPEDISKISRATGVKAVRPLQTFSRPEMISPYHSTTNAAIGTPVEQSSNLITGVTKLHAEGITGLNITIGIIDTGIDYTNAALGSGFGPGFKVVGGYDYVGDNYTGPGSIPVPDPDPLDQCNGHGTHVAGIIAADPSANPYNISGVAYSASISMYRIFGCQGYTEDDLIVQAMLQAVQDGNDILSLSLGGSESWTESTTAVVASRIADSGIVVSVSAGNSGESGAWYISGPSTGLDVISVASVNSPTFPVQSVIVSGVEHDPIVYYDFLPLLANESLPIYATSNDTSIPNDACQPLPDDTPDLSQYIVIVRRGNCTFLEKLANIEAKGGKQTLIYDNGKGFAPIIVGNYSAALILPKDGEFLVRQFAAGVPVNLTFPPGGNLVQYHDPDGVICLALGSRHLIPISVGSTFDLFLKPSLSAPGGNILSSIPTTNGSYGLESGTSMAAPFVAGSAALLLQAMGKSADVAKGIRTRLQTTAKYVSSNRSDTAPLQTVTSQGAGLIDVFAAATASTYISPGEFLLNDTTHFNRDHCLTIQNKGSMEKRYNIRHVPAGTAITITPGSITAAPGPVPLTKDYASVSFSTTSFTLEPGQARAVNISFTPPDGLDPVTLPIYSGFIQVDSENESLHVSYMGVAGSLVEKQILDTNATLSGFPLPAVVNASGDPQEGPRNYTFNETAGDYPTIIARRAFGSPLLRVDLVDHDINLTTNLNPPLTPVTPLVDTLGLLKSYGYIQRNNESEFGLIELDSITFDNGTTIPAGSYRVYMRVLRVTGDPDNESDYESWLSPIIGFFPEGDQ</sequence>
<dbReference type="InterPro" id="IPR000209">
    <property type="entry name" value="Peptidase_S8/S53_dom"/>
</dbReference>
<keyword evidence="2" id="KW-0964">Secreted</keyword>
<evidence type="ECO:0000256" key="9">
    <source>
        <dbReference type="RuleBase" id="RU003355"/>
    </source>
</evidence>
<dbReference type="CDD" id="cd02124">
    <property type="entry name" value="PA_PoS1_like"/>
    <property type="match status" value="1"/>
</dbReference>
<evidence type="ECO:0000259" key="13">
    <source>
        <dbReference type="Pfam" id="PF06280"/>
    </source>
</evidence>
<dbReference type="Gene3D" id="3.50.30.30">
    <property type="match status" value="1"/>
</dbReference>
<evidence type="ECO:0000256" key="10">
    <source>
        <dbReference type="SAM" id="SignalP"/>
    </source>
</evidence>
<evidence type="ECO:0000313" key="15">
    <source>
        <dbReference type="Proteomes" id="UP000054988"/>
    </source>
</evidence>
<dbReference type="GO" id="GO:0006508">
    <property type="term" value="P:proteolysis"/>
    <property type="evidence" value="ECO:0007669"/>
    <property type="project" value="UniProtKB-KW"/>
</dbReference>
<dbReference type="PANTHER" id="PTHR43399">
    <property type="entry name" value="SUBTILISIN-RELATED"/>
    <property type="match status" value="1"/>
</dbReference>
<dbReference type="CDD" id="cd07489">
    <property type="entry name" value="Peptidases_S8_5"/>
    <property type="match status" value="1"/>
</dbReference>
<dbReference type="PANTHER" id="PTHR43399:SF4">
    <property type="entry name" value="CELL WALL-ASSOCIATED PROTEASE"/>
    <property type="match status" value="1"/>
</dbReference>
<feature type="domain" description="C5a peptidase/Subtilisin-like protease SBT2-like Fn3-like" evidence="13">
    <location>
        <begin position="596"/>
        <end position="707"/>
    </location>
</feature>
<dbReference type="InterPro" id="IPR051048">
    <property type="entry name" value="Peptidase_S8/S53_subtilisin"/>
</dbReference>
<dbReference type="Pfam" id="PF06280">
    <property type="entry name" value="fn3_5"/>
    <property type="match status" value="1"/>
</dbReference>
<comment type="similarity">
    <text evidence="1 8 9">Belongs to the peptidase S8 family.</text>
</comment>
<evidence type="ECO:0000259" key="11">
    <source>
        <dbReference type="Pfam" id="PF00082"/>
    </source>
</evidence>
<keyword evidence="5 8" id="KW-0378">Hydrolase</keyword>
<dbReference type="PRINTS" id="PR00723">
    <property type="entry name" value="SUBTILISIN"/>
</dbReference>
<evidence type="ECO:0000256" key="8">
    <source>
        <dbReference type="PROSITE-ProRule" id="PRU01240"/>
    </source>
</evidence>
<evidence type="ECO:0000256" key="2">
    <source>
        <dbReference type="ARBA" id="ARBA00022525"/>
    </source>
</evidence>
<dbReference type="InterPro" id="IPR023828">
    <property type="entry name" value="Peptidase_S8_Ser-AS"/>
</dbReference>
<dbReference type="Proteomes" id="UP000054988">
    <property type="component" value="Unassembled WGS sequence"/>
</dbReference>
<dbReference type="eggNOG" id="KOG4266">
    <property type="taxonomic scope" value="Eukaryota"/>
</dbReference>
<dbReference type="PROSITE" id="PS00138">
    <property type="entry name" value="SUBTILASE_SER"/>
    <property type="match status" value="1"/>
</dbReference>
<dbReference type="InterPro" id="IPR046450">
    <property type="entry name" value="PA_dom_sf"/>
</dbReference>
<keyword evidence="6 8" id="KW-0720">Serine protease</keyword>
<proteinExistence type="inferred from homology"/>
<feature type="domain" description="Peptidase S8/S53" evidence="11">
    <location>
        <begin position="141"/>
        <end position="561"/>
    </location>
</feature>
<feature type="active site" description="Charge relay system" evidence="7 8">
    <location>
        <position position="199"/>
    </location>
</feature>
<evidence type="ECO:0000256" key="7">
    <source>
        <dbReference type="PIRSR" id="PIRSR615500-1"/>
    </source>
</evidence>
<dbReference type="InterPro" id="IPR010435">
    <property type="entry name" value="C5a/SBT2-like_Fn3"/>
</dbReference>
<gene>
    <name evidence="14" type="ORF">WG66_18779</name>
</gene>
<evidence type="ECO:0000313" key="14">
    <source>
        <dbReference type="EMBL" id="KTB28576.1"/>
    </source>
</evidence>